<dbReference type="AlphaFoldDB" id="A0AAD6VCL0"/>
<proteinExistence type="predicted"/>
<accession>A0AAD6VCL0</accession>
<keyword evidence="3" id="KW-1185">Reference proteome</keyword>
<feature type="compositionally biased region" description="Low complexity" evidence="1">
    <location>
        <begin position="1"/>
        <end position="11"/>
    </location>
</feature>
<name>A0AAD6VCL0_9AGAR</name>
<evidence type="ECO:0000256" key="1">
    <source>
        <dbReference type="SAM" id="MobiDB-lite"/>
    </source>
</evidence>
<dbReference type="Pfam" id="PF20414">
    <property type="entry name" value="DUF6698"/>
    <property type="match status" value="1"/>
</dbReference>
<organism evidence="2 3">
    <name type="scientific">Mycena pura</name>
    <dbReference type="NCBI Taxonomy" id="153505"/>
    <lineage>
        <taxon>Eukaryota</taxon>
        <taxon>Fungi</taxon>
        <taxon>Dikarya</taxon>
        <taxon>Basidiomycota</taxon>
        <taxon>Agaricomycotina</taxon>
        <taxon>Agaricomycetes</taxon>
        <taxon>Agaricomycetidae</taxon>
        <taxon>Agaricales</taxon>
        <taxon>Marasmiineae</taxon>
        <taxon>Mycenaceae</taxon>
        <taxon>Mycena</taxon>
    </lineage>
</organism>
<dbReference type="InterPro" id="IPR046521">
    <property type="entry name" value="DUF6698"/>
</dbReference>
<protein>
    <submittedName>
        <fullName evidence="2">Uncharacterized protein</fullName>
    </submittedName>
</protein>
<evidence type="ECO:0000313" key="3">
    <source>
        <dbReference type="Proteomes" id="UP001219525"/>
    </source>
</evidence>
<dbReference type="Proteomes" id="UP001219525">
    <property type="component" value="Unassembled WGS sequence"/>
</dbReference>
<feature type="region of interest" description="Disordered" evidence="1">
    <location>
        <begin position="1"/>
        <end position="21"/>
    </location>
</feature>
<sequence length="453" mass="50445">MSSSSPSSSSSEPTADAGLQSAINSIFDATDALGQRSGKRARRGPMGSKSAAEKMIALARFHSRAVGLFDDIGIVLDTAANEKWGEAAPPAPARTRGPALTGKERQVEAKRQKHLDGLRKCFDLILAQAPEMEEAIRNVYKSPKWDAFLALMRTAATGAQHSDTNKLKSKVHYALLDTEVLFPKLLEDGSKSDRGVKHHMLRKFLAPWPLREKISETVEDESGQVLPSPEAQELIDGLCNLTHKLDHNEWPSIFYEHGKYDDEDKSQGLFRSLFLLRIMRHVWTAPRSAMGGTDTLPATCNARASGQFKSTGRMVAHACTHGRTMLSTKDWSRKDGAYDYVKMYRQVVALFEDDPEDEWVVETLEWYNDRVFNQDILDIGDDEDSDDETPASATAQILKQRRARKAAAATNSNDDEEVNKFVIMLLRHQSLLSDDPPVSFFSCVSLTIFLLSV</sequence>
<comment type="caution">
    <text evidence="2">The sequence shown here is derived from an EMBL/GenBank/DDBJ whole genome shotgun (WGS) entry which is preliminary data.</text>
</comment>
<evidence type="ECO:0000313" key="2">
    <source>
        <dbReference type="EMBL" id="KAJ7209168.1"/>
    </source>
</evidence>
<reference evidence="2" key="1">
    <citation type="submission" date="2023-03" db="EMBL/GenBank/DDBJ databases">
        <title>Massive genome expansion in bonnet fungi (Mycena s.s.) driven by repeated elements and novel gene families across ecological guilds.</title>
        <authorList>
            <consortium name="Lawrence Berkeley National Laboratory"/>
            <person name="Harder C.B."/>
            <person name="Miyauchi S."/>
            <person name="Viragh M."/>
            <person name="Kuo A."/>
            <person name="Thoen E."/>
            <person name="Andreopoulos B."/>
            <person name="Lu D."/>
            <person name="Skrede I."/>
            <person name="Drula E."/>
            <person name="Henrissat B."/>
            <person name="Morin E."/>
            <person name="Kohler A."/>
            <person name="Barry K."/>
            <person name="LaButti K."/>
            <person name="Morin E."/>
            <person name="Salamov A."/>
            <person name="Lipzen A."/>
            <person name="Mereny Z."/>
            <person name="Hegedus B."/>
            <person name="Baldrian P."/>
            <person name="Stursova M."/>
            <person name="Weitz H."/>
            <person name="Taylor A."/>
            <person name="Grigoriev I.V."/>
            <person name="Nagy L.G."/>
            <person name="Martin F."/>
            <person name="Kauserud H."/>
        </authorList>
    </citation>
    <scope>NUCLEOTIDE SEQUENCE</scope>
    <source>
        <strain evidence="2">9144</strain>
    </source>
</reference>
<gene>
    <name evidence="2" type="ORF">GGX14DRAFT_566346</name>
</gene>
<dbReference type="EMBL" id="JARJCW010000031">
    <property type="protein sequence ID" value="KAJ7209168.1"/>
    <property type="molecule type" value="Genomic_DNA"/>
</dbReference>